<proteinExistence type="predicted"/>
<feature type="transmembrane region" description="Helical" evidence="2">
    <location>
        <begin position="740"/>
        <end position="760"/>
    </location>
</feature>
<evidence type="ECO:0000313" key="4">
    <source>
        <dbReference type="Proteomes" id="UP000504609"/>
    </source>
</evidence>
<dbReference type="RefSeq" id="XP_022931012.1">
    <property type="nucleotide sequence ID" value="XM_023075244.1"/>
</dbReference>
<keyword evidence="2" id="KW-0812">Transmembrane</keyword>
<dbReference type="PANTHER" id="PTHR24177">
    <property type="entry name" value="CASKIN"/>
    <property type="match status" value="1"/>
</dbReference>
<reference evidence="5" key="1">
    <citation type="submission" date="2025-08" db="UniProtKB">
        <authorList>
            <consortium name="RefSeq"/>
        </authorList>
    </citation>
    <scope>IDENTIFICATION</scope>
    <source>
        <tissue evidence="5">Young leaves</tissue>
    </source>
</reference>
<dbReference type="GO" id="GO:0016020">
    <property type="term" value="C:membrane"/>
    <property type="evidence" value="ECO:0007669"/>
    <property type="project" value="TreeGrafter"/>
</dbReference>
<name>A0A6J1ESA5_CUCMO</name>
<evidence type="ECO:0000256" key="2">
    <source>
        <dbReference type="SAM" id="Phobius"/>
    </source>
</evidence>
<feature type="domain" description="PGG" evidence="3">
    <location>
        <begin position="616"/>
        <end position="728"/>
    </location>
</feature>
<sequence length="984" mass="110541">MPYFIYKGHHICGEGVHKFSIKEESMNEKHEATLRDFLYINTKRTEWEKVIKKYEKHPEAQGLKLTRNGDTALHLAVLDNREEMVQKLVNRIKDSKRDELLETTNDRKENPLHLAAQMGSATMCYAIASAHHKLVEKRNKIDETPLYLAAASGNRDAFFCLYHFCRDLDSGITANCRLSSNGDTVLHSALRNDHFDLAFHILHLHNEAMHWVTKDGVTPLHVLASKPTAFKSGSQIRGWRNIAYYCTHVDQLNPQPIDSLIRDWIDRMSNPNTSTPCFPANYETCIDFFTWVWDGFLKGSGLKRICHDFKNDESKKDTDDAGRNIMVEGGESSEAAEPHQRLDTQLLKAHGLAKEASITNVPRNYNTCIHFFQIVFSAILISLGWGSAEFKKIRRQKEKHTWSVQVMEKLLEYAAPDEYDCNGGIPMDSTSQTPDQAGVTLPYSFQDDDVLFSVHIESKPTEAEKPKPKDFQAPETPMLLAAKNGVIEIVKGMFCRFPLSIYDAGKDKKNVVLLAAEYGQPDVYRFLLSPKVYKENLFRAVDDNGNSALHLAAAASKSMIWRITGAALQMQWEIKWYKFVEESVPLYFFAHYNKEGKNATAIFHETHMDLVQKSGDWLIKTSKSCSVVGALIVTVAFTSVASIPGGFNPRDGSPFLQDREAFFTFALFSLIALCLSSTSVTIFLAILTHRFDANDFRTNLPWKLFIGFSSLFGSIISMLISFCAGHYFLMHRHIPHHAALLYTIVLVPVALIFIISKLPLYIDVVQAIFKIVPKRSAHVVLSDPLPLHTPSVKPFRKGKFEVTSTAMEDSDAFSPSTPLSILAPTAQGSYPLLFFLPGCAAEYDYSHFLQRIASQGLVIVCPLQMRAKATRSEANETSQFKTWDAADREMVEERLSGVVAELKGGKTKSWSLALGYDRPWNPLSGVIGLEPVPGTKFRIRESEIQTYLDHQPSNISGGPVVESQLVVSKLCGTVKQLVSEESSS</sequence>
<gene>
    <name evidence="5" type="primary">LOC111437338</name>
</gene>
<dbReference type="AlphaFoldDB" id="A0A6J1ESA5"/>
<feature type="repeat" description="ANK" evidence="1">
    <location>
        <begin position="68"/>
        <end position="91"/>
    </location>
</feature>
<accession>A0A6J1ESA5</accession>
<dbReference type="Pfam" id="PF12796">
    <property type="entry name" value="Ank_2"/>
    <property type="match status" value="1"/>
</dbReference>
<protein>
    <submittedName>
        <fullName evidence="5">Uncharacterized protein LOC111437338 isoform X1</fullName>
    </submittedName>
</protein>
<keyword evidence="1" id="KW-0040">ANK repeat</keyword>
<dbReference type="InterPro" id="IPR026961">
    <property type="entry name" value="PGG_dom"/>
</dbReference>
<keyword evidence="4" id="KW-1185">Reference proteome</keyword>
<dbReference type="PROSITE" id="PS50088">
    <property type="entry name" value="ANK_REPEAT"/>
    <property type="match status" value="1"/>
</dbReference>
<dbReference type="InterPro" id="IPR002110">
    <property type="entry name" value="Ankyrin_rpt"/>
</dbReference>
<keyword evidence="2" id="KW-1133">Transmembrane helix</keyword>
<feature type="transmembrane region" description="Helical" evidence="2">
    <location>
        <begin position="700"/>
        <end position="728"/>
    </location>
</feature>
<dbReference type="InterPro" id="IPR036770">
    <property type="entry name" value="Ankyrin_rpt-contain_sf"/>
</dbReference>
<evidence type="ECO:0000256" key="1">
    <source>
        <dbReference type="PROSITE-ProRule" id="PRU00023"/>
    </source>
</evidence>
<dbReference type="KEGG" id="cmos:111437338"/>
<dbReference type="Proteomes" id="UP000504609">
    <property type="component" value="Unplaced"/>
</dbReference>
<dbReference type="InterPro" id="IPR017395">
    <property type="entry name" value="Chlorophyllase-like"/>
</dbReference>
<feature type="transmembrane region" description="Helical" evidence="2">
    <location>
        <begin position="627"/>
        <end position="647"/>
    </location>
</feature>
<evidence type="ECO:0000259" key="3">
    <source>
        <dbReference type="Pfam" id="PF13962"/>
    </source>
</evidence>
<dbReference type="PROSITE" id="PS50297">
    <property type="entry name" value="ANK_REP_REGION"/>
    <property type="match status" value="1"/>
</dbReference>
<dbReference type="SMART" id="SM00248">
    <property type="entry name" value="ANK"/>
    <property type="match status" value="6"/>
</dbReference>
<feature type="transmembrane region" description="Helical" evidence="2">
    <location>
        <begin position="662"/>
        <end position="688"/>
    </location>
</feature>
<organism evidence="4 5">
    <name type="scientific">Cucurbita moschata</name>
    <name type="common">Winter crookneck squash</name>
    <name type="synonym">Cucurbita pepo var. moschata</name>
    <dbReference type="NCBI Taxonomy" id="3662"/>
    <lineage>
        <taxon>Eukaryota</taxon>
        <taxon>Viridiplantae</taxon>
        <taxon>Streptophyta</taxon>
        <taxon>Embryophyta</taxon>
        <taxon>Tracheophyta</taxon>
        <taxon>Spermatophyta</taxon>
        <taxon>Magnoliopsida</taxon>
        <taxon>eudicotyledons</taxon>
        <taxon>Gunneridae</taxon>
        <taxon>Pentapetalae</taxon>
        <taxon>rosids</taxon>
        <taxon>fabids</taxon>
        <taxon>Cucurbitales</taxon>
        <taxon>Cucurbitaceae</taxon>
        <taxon>Cucurbiteae</taxon>
        <taxon>Cucurbita</taxon>
    </lineage>
</organism>
<keyword evidence="2" id="KW-0472">Membrane</keyword>
<feature type="transmembrane region" description="Helical" evidence="2">
    <location>
        <begin position="369"/>
        <end position="388"/>
    </location>
</feature>
<dbReference type="Pfam" id="PF00023">
    <property type="entry name" value="Ank"/>
    <property type="match status" value="1"/>
</dbReference>
<dbReference type="GeneID" id="111437338"/>
<dbReference type="Pfam" id="PF07224">
    <property type="entry name" value="Chlorophyllase"/>
    <property type="match status" value="1"/>
</dbReference>
<evidence type="ECO:0000313" key="5">
    <source>
        <dbReference type="RefSeq" id="XP_022931012.1"/>
    </source>
</evidence>
<dbReference type="SUPFAM" id="SSF48403">
    <property type="entry name" value="Ankyrin repeat"/>
    <property type="match status" value="2"/>
</dbReference>
<dbReference type="Pfam" id="PF13962">
    <property type="entry name" value="PGG"/>
    <property type="match status" value="1"/>
</dbReference>
<dbReference type="Gene3D" id="1.25.40.20">
    <property type="entry name" value="Ankyrin repeat-containing domain"/>
    <property type="match status" value="2"/>
</dbReference>
<dbReference type="PANTHER" id="PTHR24177:SF103">
    <property type="entry name" value="PGG DOMAIN-CONTAINING PROTEIN"/>
    <property type="match status" value="1"/>
</dbReference>